<dbReference type="OrthoDB" id="10061469at2759"/>
<feature type="region of interest" description="Disordered" evidence="1">
    <location>
        <begin position="335"/>
        <end position="369"/>
    </location>
</feature>
<evidence type="ECO:0000313" key="3">
    <source>
        <dbReference type="Proteomes" id="UP000678499"/>
    </source>
</evidence>
<reference evidence="2" key="1">
    <citation type="submission" date="2020-11" db="EMBL/GenBank/DDBJ databases">
        <authorList>
            <person name="Tran Van P."/>
        </authorList>
    </citation>
    <scope>NUCLEOTIDE SEQUENCE</scope>
</reference>
<feature type="compositionally biased region" description="Basic and acidic residues" evidence="1">
    <location>
        <begin position="20"/>
        <end position="34"/>
    </location>
</feature>
<gene>
    <name evidence="2" type="ORF">NMOB1V02_LOCUS11031</name>
</gene>
<dbReference type="EMBL" id="OA887427">
    <property type="protein sequence ID" value="CAD7283415.1"/>
    <property type="molecule type" value="Genomic_DNA"/>
</dbReference>
<protein>
    <submittedName>
        <fullName evidence="2">Uncharacterized protein</fullName>
    </submittedName>
</protein>
<dbReference type="GO" id="GO:0005634">
    <property type="term" value="C:nucleus"/>
    <property type="evidence" value="ECO:0007669"/>
    <property type="project" value="TreeGrafter"/>
</dbReference>
<keyword evidence="3" id="KW-1185">Reference proteome</keyword>
<dbReference type="PANTHER" id="PTHR15976">
    <property type="entry name" value="CONSTITUTIVE COACTIVATOR OF PEROXISOME PROLIFERATOR-ACTIVATED RECEPTOR GAMMA"/>
    <property type="match status" value="1"/>
</dbReference>
<feature type="compositionally biased region" description="Basic and acidic residues" evidence="1">
    <location>
        <begin position="360"/>
        <end position="369"/>
    </location>
</feature>
<dbReference type="Proteomes" id="UP000678499">
    <property type="component" value="Unassembled WGS sequence"/>
</dbReference>
<evidence type="ECO:0000313" key="2">
    <source>
        <dbReference type="EMBL" id="CAD7283415.1"/>
    </source>
</evidence>
<accession>A0A7R9BXK3</accession>
<dbReference type="InterPro" id="IPR026784">
    <property type="entry name" value="Coact_PPARg"/>
</dbReference>
<dbReference type="EMBL" id="CAJPEX010005390">
    <property type="protein sequence ID" value="CAG0923567.1"/>
    <property type="molecule type" value="Genomic_DNA"/>
</dbReference>
<dbReference type="AlphaFoldDB" id="A0A7R9BXK3"/>
<dbReference type="PANTHER" id="PTHR15976:SF16">
    <property type="entry name" value="ASTEROID DOMAIN-CONTAINING PROTEIN"/>
    <property type="match status" value="1"/>
</dbReference>
<proteinExistence type="predicted"/>
<organism evidence="2">
    <name type="scientific">Notodromas monacha</name>
    <dbReference type="NCBI Taxonomy" id="399045"/>
    <lineage>
        <taxon>Eukaryota</taxon>
        <taxon>Metazoa</taxon>
        <taxon>Ecdysozoa</taxon>
        <taxon>Arthropoda</taxon>
        <taxon>Crustacea</taxon>
        <taxon>Oligostraca</taxon>
        <taxon>Ostracoda</taxon>
        <taxon>Podocopa</taxon>
        <taxon>Podocopida</taxon>
        <taxon>Cypridocopina</taxon>
        <taxon>Cypridoidea</taxon>
        <taxon>Cyprididae</taxon>
        <taxon>Notodromas</taxon>
    </lineage>
</organism>
<name>A0A7R9BXK3_9CRUS</name>
<evidence type="ECO:0000256" key="1">
    <source>
        <dbReference type="SAM" id="MobiDB-lite"/>
    </source>
</evidence>
<sequence>MVYAVLFNYHHHQYTSIQRKREKEALKKEGDGKRSNTPVDYVVPPMQVREWIFSAVNPYKKAEVVEPRSLGWQVPTVRRLWFGNAAADVDVRMHAFVTCMRAEGLEILKPGTVHGYPVTRHFFVLLCVLRYILTATAPPIITVIELKAVLVTALSRLLGDPTYLRLLQAQDVSVRGVQLAAVINYGLEMAAFANSACGAPIPFVEINPCLLFDGKLFQERLMAAHHCESLAELCQGDLAACRLIDTSLRQLTNGLLWIGMGGHGALLPRPTPGPFPFPDPGFRPRINPLLRPGNNGPLFPTPRRQMIPSRGGNLEVAGIIVGHWEPNFNKHSLHGFVSSSPRRDVFNQKTGSPQRQAKKSGTEDVKPKLEECEQHWNGIKSSKNQELPRGMIKAPGVVIASPKPALKEENLQEEIFSGLNGHSEE</sequence>
<feature type="region of interest" description="Disordered" evidence="1">
    <location>
        <begin position="20"/>
        <end position="39"/>
    </location>
</feature>